<dbReference type="AlphaFoldDB" id="A0A0C1RR11"/>
<comment type="caution">
    <text evidence="3">The sequence shown here is derived from an EMBL/GenBank/DDBJ whole genome shotgun (WGS) entry which is preliminary data.</text>
</comment>
<dbReference type="EMBL" id="JUFX02000214">
    <property type="protein sequence ID" value="KPH86051.1"/>
    <property type="molecule type" value="Genomic_DNA"/>
</dbReference>
<feature type="transmembrane region" description="Helical" evidence="1">
    <location>
        <begin position="33"/>
        <end position="57"/>
    </location>
</feature>
<keyword evidence="1" id="KW-0472">Membrane</keyword>
<protein>
    <recommendedName>
        <fullName evidence="5">DUF2214 domain-containing protein</fullName>
    </recommendedName>
</protein>
<evidence type="ECO:0000313" key="2">
    <source>
        <dbReference type="EMBL" id="KPH86051.1"/>
    </source>
</evidence>
<evidence type="ECO:0008006" key="5">
    <source>
        <dbReference type="Google" id="ProtNLM"/>
    </source>
</evidence>
<keyword evidence="1" id="KW-1133">Transmembrane helix</keyword>
<evidence type="ECO:0000256" key="1">
    <source>
        <dbReference type="SAM" id="Phobius"/>
    </source>
</evidence>
<accession>A0A0C1RR11</accession>
<evidence type="ECO:0000313" key="4">
    <source>
        <dbReference type="Proteomes" id="UP000031553"/>
    </source>
</evidence>
<sequence length="172" mass="19507">MISHPLAFMRLPYEVLIAMDSRMLHFWLQPVHYLIRIAHIVSMAMFFGMDMLFDLGILNPRMAPRLAPTAQLMVRPLHITFAIAMVTGVVLFFYDPVHIGSRAYLTPKLLLITLAMFNAMWCHRSVYLSVLRGNPVVSLRGRVGASISLCLWTGVMIMSCLNSEGVPKVFLR</sequence>
<feature type="transmembrane region" description="Helical" evidence="1">
    <location>
        <begin position="143"/>
        <end position="162"/>
    </location>
</feature>
<proteinExistence type="predicted"/>
<organism evidence="3 4">
    <name type="scientific">Komagataeibacter intermedius AF2</name>
    <dbReference type="NCBI Taxonomy" id="1458464"/>
    <lineage>
        <taxon>Bacteria</taxon>
        <taxon>Pseudomonadati</taxon>
        <taxon>Pseudomonadota</taxon>
        <taxon>Alphaproteobacteria</taxon>
        <taxon>Acetobacterales</taxon>
        <taxon>Acetobacteraceae</taxon>
        <taxon>Komagataeibacter</taxon>
    </lineage>
</organism>
<gene>
    <name evidence="3" type="ORF">GLUCOINTEAF2_0200795</name>
    <name evidence="2" type="ORF">GLUCOINTEAF2_0200902</name>
</gene>
<evidence type="ECO:0000313" key="3">
    <source>
        <dbReference type="EMBL" id="KPH86375.1"/>
    </source>
</evidence>
<reference evidence="3 4" key="1">
    <citation type="submission" date="2015-07" db="EMBL/GenBank/DDBJ databases">
        <title>Draft Genome Sequence of Komagataeibacter intermedius Strain AF2, Isolated from Kombucha Tea.</title>
        <authorList>
            <person name="Santos R.A."/>
            <person name="Berretta A.A."/>
            <person name="Barud H.S."/>
            <person name="Ribeiro S.J."/>
            <person name="Gonzalez-Garcia L.N."/>
            <person name="Zucchi T.D."/>
            <person name="Goldman G.H."/>
            <person name="Riano-Pachon D.M."/>
        </authorList>
    </citation>
    <scope>NUCLEOTIDE SEQUENCE [LARGE SCALE GENOMIC DNA]</scope>
    <source>
        <strain evidence="3 4">AF2</strain>
    </source>
</reference>
<dbReference type="RefSeq" id="WP_039736063.1">
    <property type="nucleotide sequence ID" value="NZ_JUFX02000203.1"/>
</dbReference>
<dbReference type="Proteomes" id="UP000031553">
    <property type="component" value="Unassembled WGS sequence"/>
</dbReference>
<dbReference type="OrthoDB" id="7218080at2"/>
<keyword evidence="1" id="KW-0812">Transmembrane</keyword>
<feature type="transmembrane region" description="Helical" evidence="1">
    <location>
        <begin position="109"/>
        <end position="131"/>
    </location>
</feature>
<name>A0A0C1RR11_9PROT</name>
<dbReference type="EMBL" id="JUFX02000203">
    <property type="protein sequence ID" value="KPH86375.1"/>
    <property type="molecule type" value="Genomic_DNA"/>
</dbReference>
<feature type="transmembrane region" description="Helical" evidence="1">
    <location>
        <begin position="77"/>
        <end position="97"/>
    </location>
</feature>